<accession>A0A383C9Y9</accession>
<dbReference type="AlphaFoldDB" id="A0A383C9Y9"/>
<protein>
    <recommendedName>
        <fullName evidence="1">Bacterial Ig-like domain-containing protein</fullName>
    </recommendedName>
</protein>
<dbReference type="Gene3D" id="2.60.40.10">
    <property type="entry name" value="Immunoglobulins"/>
    <property type="match status" value="2"/>
</dbReference>
<dbReference type="Pfam" id="PF19077">
    <property type="entry name" value="Big_13"/>
    <property type="match status" value="1"/>
</dbReference>
<evidence type="ECO:0000259" key="1">
    <source>
        <dbReference type="Pfam" id="PF19077"/>
    </source>
</evidence>
<dbReference type="InterPro" id="IPR044016">
    <property type="entry name" value="Big_13"/>
</dbReference>
<sequence length="242" mass="25988">NGTYAVNAKVADAFGNTSEVKWIFTVEVDVKPPLIMAMTPQGTVHTEKPSISASITDDISGVKSVDVSLRDSNGKGVSGKLITDETKSSATFTPKNNLKEGNYSVVIKATDNAGNPSSIKWDFTVVLDTIPPVISIISPVGESNVLERRPVISASYTDAISGVDQSSVKLFVDNEDVTSKMEVSNTRVSYTPALELVFGRHTAKIEVSDLATPTANTASQEWTFGIESREGLALLYPRNYPN</sequence>
<name>A0A383C9Y9_9ZZZZ</name>
<feature type="domain" description="Bacterial Ig-like" evidence="1">
    <location>
        <begin position="47"/>
        <end position="129"/>
    </location>
</feature>
<dbReference type="EMBL" id="UINC01206674">
    <property type="protein sequence ID" value="SVE28408.1"/>
    <property type="molecule type" value="Genomic_DNA"/>
</dbReference>
<feature type="non-terminal residue" evidence="2">
    <location>
        <position position="242"/>
    </location>
</feature>
<proteinExistence type="predicted"/>
<feature type="non-terminal residue" evidence="2">
    <location>
        <position position="1"/>
    </location>
</feature>
<gene>
    <name evidence="2" type="ORF">METZ01_LOCUS481262</name>
</gene>
<organism evidence="2">
    <name type="scientific">marine metagenome</name>
    <dbReference type="NCBI Taxonomy" id="408172"/>
    <lineage>
        <taxon>unclassified sequences</taxon>
        <taxon>metagenomes</taxon>
        <taxon>ecological metagenomes</taxon>
    </lineage>
</organism>
<evidence type="ECO:0000313" key="2">
    <source>
        <dbReference type="EMBL" id="SVE28408.1"/>
    </source>
</evidence>
<reference evidence="2" key="1">
    <citation type="submission" date="2018-05" db="EMBL/GenBank/DDBJ databases">
        <authorList>
            <person name="Lanie J.A."/>
            <person name="Ng W.-L."/>
            <person name="Kazmierczak K.M."/>
            <person name="Andrzejewski T.M."/>
            <person name="Davidsen T.M."/>
            <person name="Wayne K.J."/>
            <person name="Tettelin H."/>
            <person name="Glass J.I."/>
            <person name="Rusch D."/>
            <person name="Podicherti R."/>
            <person name="Tsui H.-C.T."/>
            <person name="Winkler M.E."/>
        </authorList>
    </citation>
    <scope>NUCLEOTIDE SEQUENCE</scope>
</reference>
<dbReference type="InterPro" id="IPR013783">
    <property type="entry name" value="Ig-like_fold"/>
</dbReference>